<dbReference type="SUPFAM" id="SSF55729">
    <property type="entry name" value="Acyl-CoA N-acyltransferases (Nat)"/>
    <property type="match status" value="1"/>
</dbReference>
<keyword evidence="2" id="KW-1185">Reference proteome</keyword>
<evidence type="ECO:0000313" key="2">
    <source>
        <dbReference type="Proteomes" id="UP001375240"/>
    </source>
</evidence>
<name>A0AAV9U1L9_9PEZI</name>
<gene>
    <name evidence="1" type="ORF">TWF696_002556</name>
</gene>
<reference evidence="1 2" key="1">
    <citation type="submission" date="2019-10" db="EMBL/GenBank/DDBJ databases">
        <authorList>
            <person name="Palmer J.M."/>
        </authorList>
    </citation>
    <scope>NUCLEOTIDE SEQUENCE [LARGE SCALE GENOMIC DNA]</scope>
    <source>
        <strain evidence="1 2">TWF696</strain>
    </source>
</reference>
<protein>
    <recommendedName>
        <fullName evidence="3">N-acetyltransferase domain-containing protein</fullName>
    </recommendedName>
</protein>
<dbReference type="EMBL" id="JAVHNQ010000013">
    <property type="protein sequence ID" value="KAK6334054.1"/>
    <property type="molecule type" value="Genomic_DNA"/>
</dbReference>
<proteinExistence type="predicted"/>
<dbReference type="InterPro" id="IPR016181">
    <property type="entry name" value="Acyl_CoA_acyltransferase"/>
</dbReference>
<accession>A0AAV9U1L9</accession>
<comment type="caution">
    <text evidence="1">The sequence shown here is derived from an EMBL/GenBank/DDBJ whole genome shotgun (WGS) entry which is preliminary data.</text>
</comment>
<dbReference type="Gene3D" id="3.40.630.30">
    <property type="match status" value="1"/>
</dbReference>
<dbReference type="AlphaFoldDB" id="A0AAV9U1L9"/>
<evidence type="ECO:0008006" key="3">
    <source>
        <dbReference type="Google" id="ProtNLM"/>
    </source>
</evidence>
<evidence type="ECO:0000313" key="1">
    <source>
        <dbReference type="EMBL" id="KAK6334054.1"/>
    </source>
</evidence>
<organism evidence="1 2">
    <name type="scientific">Orbilia brochopaga</name>
    <dbReference type="NCBI Taxonomy" id="3140254"/>
    <lineage>
        <taxon>Eukaryota</taxon>
        <taxon>Fungi</taxon>
        <taxon>Dikarya</taxon>
        <taxon>Ascomycota</taxon>
        <taxon>Pezizomycotina</taxon>
        <taxon>Orbiliomycetes</taxon>
        <taxon>Orbiliales</taxon>
        <taxon>Orbiliaceae</taxon>
        <taxon>Orbilia</taxon>
    </lineage>
</organism>
<sequence>MAQQIQMNDPSIQYKPPEGHVIRPATLDDIENLTRLWFMSFNASHDFWKVMTPQDKVTTEWFNELWAMGIRAGPEVITTWIVEDLNQGSRAVGFSRLHVPQLDRSQTIPFPPFPKEWDPELADAFWNGMARNRAKVMGRRIHWS</sequence>
<dbReference type="Proteomes" id="UP001375240">
    <property type="component" value="Unassembled WGS sequence"/>
</dbReference>